<accession>A0ABZ2NBL1</accession>
<protein>
    <submittedName>
        <fullName evidence="1">HNH endonuclease</fullName>
    </submittedName>
</protein>
<keyword evidence="1" id="KW-0378">Hydrolase</keyword>
<name>A0ABZ2NBL1_9BACI</name>
<dbReference type="GO" id="GO:0004519">
    <property type="term" value="F:endonuclease activity"/>
    <property type="evidence" value="ECO:0007669"/>
    <property type="project" value="UniProtKB-KW"/>
</dbReference>
<sequence>MKKTTKKIRIRNGHLAGKQHPVTGVKFSKNGFPIFQSKYTLTLPKELYKSSNSKQFKHANKRLL</sequence>
<evidence type="ECO:0000313" key="2">
    <source>
        <dbReference type="Proteomes" id="UP001387364"/>
    </source>
</evidence>
<dbReference type="EMBL" id="CP147406">
    <property type="protein sequence ID" value="WXB95020.1"/>
    <property type="molecule type" value="Genomic_DNA"/>
</dbReference>
<dbReference type="Proteomes" id="UP001387364">
    <property type="component" value="Plasmid unnamed2"/>
</dbReference>
<keyword evidence="1" id="KW-0614">Plasmid</keyword>
<gene>
    <name evidence="1" type="ORF">WDJ61_18760</name>
</gene>
<organism evidence="1 2">
    <name type="scientific">Bacillus kandeliae</name>
    <dbReference type="NCBI Taxonomy" id="3129297"/>
    <lineage>
        <taxon>Bacteria</taxon>
        <taxon>Bacillati</taxon>
        <taxon>Bacillota</taxon>
        <taxon>Bacilli</taxon>
        <taxon>Bacillales</taxon>
        <taxon>Bacillaceae</taxon>
        <taxon>Bacillus</taxon>
    </lineage>
</organism>
<keyword evidence="1" id="KW-0255">Endonuclease</keyword>
<keyword evidence="1" id="KW-0540">Nuclease</keyword>
<reference evidence="1 2" key="1">
    <citation type="submission" date="2024-02" db="EMBL/GenBank/DDBJ databases">
        <title>Seven novel Bacillus-like species.</title>
        <authorList>
            <person name="Liu G."/>
        </authorList>
    </citation>
    <scope>NUCLEOTIDE SEQUENCE [LARGE SCALE GENOMIC DNA]</scope>
    <source>
        <strain evidence="1 2">FJAT-52991</strain>
        <plasmid evidence="1 2">unnamed2</plasmid>
    </source>
</reference>
<geneLocation type="plasmid" evidence="1 2">
    <name>unnamed2</name>
</geneLocation>
<evidence type="ECO:0000313" key="1">
    <source>
        <dbReference type="EMBL" id="WXB95020.1"/>
    </source>
</evidence>
<keyword evidence="2" id="KW-1185">Reference proteome</keyword>
<proteinExistence type="predicted"/>